<dbReference type="SUPFAM" id="SSF88659">
    <property type="entry name" value="Sigma3 and sigma4 domains of RNA polymerase sigma factors"/>
    <property type="match status" value="1"/>
</dbReference>
<evidence type="ECO:0000256" key="3">
    <source>
        <dbReference type="ARBA" id="ARBA00023082"/>
    </source>
</evidence>
<keyword evidence="2" id="KW-0805">Transcription regulation</keyword>
<dbReference type="EMBL" id="JADIXZ010000004">
    <property type="protein sequence ID" value="MBK6301020.1"/>
    <property type="molecule type" value="Genomic_DNA"/>
</dbReference>
<name>A0A934X629_9MICO</name>
<dbReference type="GO" id="GO:0016987">
    <property type="term" value="F:sigma factor activity"/>
    <property type="evidence" value="ECO:0007669"/>
    <property type="project" value="UniProtKB-KW"/>
</dbReference>
<evidence type="ECO:0000256" key="5">
    <source>
        <dbReference type="SAM" id="MobiDB-lite"/>
    </source>
</evidence>
<evidence type="ECO:0000256" key="4">
    <source>
        <dbReference type="ARBA" id="ARBA00023163"/>
    </source>
</evidence>
<dbReference type="Pfam" id="PF08281">
    <property type="entry name" value="Sigma70_r4_2"/>
    <property type="match status" value="1"/>
</dbReference>
<evidence type="ECO:0000313" key="7">
    <source>
        <dbReference type="EMBL" id="MBK6301020.1"/>
    </source>
</evidence>
<comment type="caution">
    <text evidence="7">The sequence shown here is derived from an EMBL/GenBank/DDBJ whole genome shotgun (WGS) entry which is preliminary data.</text>
</comment>
<dbReference type="AlphaFoldDB" id="A0A934X629"/>
<keyword evidence="3" id="KW-0731">Sigma factor</keyword>
<feature type="compositionally biased region" description="Polar residues" evidence="5">
    <location>
        <begin position="86"/>
        <end position="95"/>
    </location>
</feature>
<reference evidence="7 8" key="1">
    <citation type="submission" date="2020-10" db="EMBL/GenBank/DDBJ databases">
        <title>Connecting structure to function with the recovery of over 1000 high-quality activated sludge metagenome-assembled genomes encoding full-length rRNA genes using long-read sequencing.</title>
        <authorList>
            <person name="Singleton C.M."/>
            <person name="Petriglieri F."/>
            <person name="Kristensen J.M."/>
            <person name="Kirkegaard R.H."/>
            <person name="Michaelsen T.Y."/>
            <person name="Andersen M.H."/>
            <person name="Karst S.M."/>
            <person name="Dueholm M.S."/>
            <person name="Nielsen P.H."/>
            <person name="Albertsen M."/>
        </authorList>
    </citation>
    <scope>NUCLEOTIDE SEQUENCE [LARGE SCALE GENOMIC DNA]</scope>
    <source>
        <strain evidence="7">AalE_18-Q3-R2-46_BAT3C.188</strain>
    </source>
</reference>
<feature type="domain" description="RNA polymerase sigma factor 70 region 4 type 2" evidence="6">
    <location>
        <begin position="7"/>
        <end position="47"/>
    </location>
</feature>
<dbReference type="InterPro" id="IPR013324">
    <property type="entry name" value="RNA_pol_sigma_r3/r4-like"/>
</dbReference>
<protein>
    <submittedName>
        <fullName evidence="7">DUF134 domain-containing protein</fullName>
    </submittedName>
</protein>
<comment type="similarity">
    <text evidence="1">Belongs to the sigma-70 factor family. ECF subfamily.</text>
</comment>
<dbReference type="Gene3D" id="1.10.10.10">
    <property type="entry name" value="Winged helix-like DNA-binding domain superfamily/Winged helix DNA-binding domain"/>
    <property type="match status" value="1"/>
</dbReference>
<proteinExistence type="inferred from homology"/>
<dbReference type="GO" id="GO:0003677">
    <property type="term" value="F:DNA binding"/>
    <property type="evidence" value="ECO:0007669"/>
    <property type="project" value="InterPro"/>
</dbReference>
<evidence type="ECO:0000313" key="8">
    <source>
        <dbReference type="Proteomes" id="UP000718281"/>
    </source>
</evidence>
<evidence type="ECO:0000256" key="2">
    <source>
        <dbReference type="ARBA" id="ARBA00023015"/>
    </source>
</evidence>
<evidence type="ECO:0000259" key="6">
    <source>
        <dbReference type="Pfam" id="PF08281"/>
    </source>
</evidence>
<organism evidence="7 8">
    <name type="scientific">Candidatus Phosphoribacter hodrii</name>
    <dbReference type="NCBI Taxonomy" id="2953743"/>
    <lineage>
        <taxon>Bacteria</taxon>
        <taxon>Bacillati</taxon>
        <taxon>Actinomycetota</taxon>
        <taxon>Actinomycetes</taxon>
        <taxon>Micrococcales</taxon>
        <taxon>Dermatophilaceae</taxon>
        <taxon>Candidatus Phosphoribacter</taxon>
    </lineage>
</organism>
<keyword evidence="4" id="KW-0804">Transcription</keyword>
<dbReference type="InterPro" id="IPR036388">
    <property type="entry name" value="WH-like_DNA-bd_sf"/>
</dbReference>
<dbReference type="Proteomes" id="UP000718281">
    <property type="component" value="Unassembled WGS sequence"/>
</dbReference>
<accession>A0A934X629</accession>
<gene>
    <name evidence="7" type="ORF">IPF40_08200</name>
</gene>
<sequence length="95" mass="10102">MNTQSLQDRQALQLVDISGGSQSAAAEQLGISRSGMESRVQRARARLRERLLACCSGIVDAQKAPMRFSNLPDCSGGPCQPGLPDSAQSTLSGRR</sequence>
<dbReference type="InterPro" id="IPR013249">
    <property type="entry name" value="RNA_pol_sigma70_r4_t2"/>
</dbReference>
<evidence type="ECO:0000256" key="1">
    <source>
        <dbReference type="ARBA" id="ARBA00010641"/>
    </source>
</evidence>
<dbReference type="GO" id="GO:0006352">
    <property type="term" value="P:DNA-templated transcription initiation"/>
    <property type="evidence" value="ECO:0007669"/>
    <property type="project" value="InterPro"/>
</dbReference>
<feature type="region of interest" description="Disordered" evidence="5">
    <location>
        <begin position="72"/>
        <end position="95"/>
    </location>
</feature>